<dbReference type="Proteomes" id="UP000245081">
    <property type="component" value="Unassembled WGS sequence"/>
</dbReference>
<dbReference type="InterPro" id="IPR013433">
    <property type="entry name" value="PHA_gran_rgn"/>
</dbReference>
<organism evidence="1 2">
    <name type="scientific">Novimethylophilus kurashikiensis</name>
    <dbReference type="NCBI Taxonomy" id="1825523"/>
    <lineage>
        <taxon>Bacteria</taxon>
        <taxon>Pseudomonadati</taxon>
        <taxon>Pseudomonadota</taxon>
        <taxon>Betaproteobacteria</taxon>
        <taxon>Nitrosomonadales</taxon>
        <taxon>Methylophilaceae</taxon>
        <taxon>Novimethylophilus</taxon>
    </lineage>
</organism>
<dbReference type="OrthoDB" id="287584at2"/>
<name>A0A2R5F3A2_9PROT</name>
<evidence type="ECO:0000313" key="2">
    <source>
        <dbReference type="Proteomes" id="UP000245081"/>
    </source>
</evidence>
<sequence>MLQEDAANGRARELWAWDNSAMATIDIKQQHTLGREAAKQSAEKIAQKLKRELNADYRWQGETLKFDCPGAQGGIEVGEHEVRVAVDLSFLLRPMKGRIEREIHEYLAECLG</sequence>
<dbReference type="EMBL" id="BDOQ01000002">
    <property type="protein sequence ID" value="GBG12825.1"/>
    <property type="molecule type" value="Genomic_DNA"/>
</dbReference>
<keyword evidence="2" id="KW-1185">Reference proteome</keyword>
<gene>
    <name evidence="1" type="ORF">NMK_0359</name>
</gene>
<comment type="caution">
    <text evidence="1">The sequence shown here is derived from an EMBL/GenBank/DDBJ whole genome shotgun (WGS) entry which is preliminary data.</text>
</comment>
<reference evidence="1 2" key="1">
    <citation type="journal article" date="2018" name="Environ. Microbiol.">
        <title>Isolation and genomic characterization of Novimethylophilus kurashikiensis gen. nov. sp. nov., a new lanthanide-dependent methylotrophic species of Methylophilaceae.</title>
        <authorList>
            <person name="Lv H."/>
            <person name="Sahin N."/>
            <person name="Tani A."/>
        </authorList>
    </citation>
    <scope>NUCLEOTIDE SEQUENCE [LARGE SCALE GENOMIC DNA]</scope>
    <source>
        <strain evidence="1 2">La2-4</strain>
    </source>
</reference>
<evidence type="ECO:0000313" key="1">
    <source>
        <dbReference type="EMBL" id="GBG12825.1"/>
    </source>
</evidence>
<dbReference type="Pfam" id="PF09650">
    <property type="entry name" value="PHA_gran_rgn"/>
    <property type="match status" value="1"/>
</dbReference>
<protein>
    <submittedName>
        <fullName evidence="1">Diguanylate cyclase</fullName>
    </submittedName>
</protein>
<proteinExistence type="predicted"/>
<dbReference type="NCBIfam" id="TIGR02610">
    <property type="entry name" value="PHA_gran_rgn"/>
    <property type="match status" value="1"/>
</dbReference>
<dbReference type="AlphaFoldDB" id="A0A2R5F3A2"/>
<accession>A0A2R5F3A2</accession>